<dbReference type="Pfam" id="PF09286">
    <property type="entry name" value="Pro-kuma_activ"/>
    <property type="match status" value="1"/>
</dbReference>
<evidence type="ECO:0000256" key="1">
    <source>
        <dbReference type="ARBA" id="ARBA00001913"/>
    </source>
</evidence>
<keyword evidence="12" id="KW-1185">Reference proteome</keyword>
<dbReference type="SUPFAM" id="SSF54897">
    <property type="entry name" value="Protease propeptides/inhibitors"/>
    <property type="match status" value="1"/>
</dbReference>
<dbReference type="SUPFAM" id="SSF52743">
    <property type="entry name" value="Subtilisin-like"/>
    <property type="match status" value="1"/>
</dbReference>
<dbReference type="InterPro" id="IPR015366">
    <property type="entry name" value="S53_propep"/>
</dbReference>
<dbReference type="Proteomes" id="UP001592582">
    <property type="component" value="Unassembled WGS sequence"/>
</dbReference>
<feature type="region of interest" description="Disordered" evidence="8">
    <location>
        <begin position="671"/>
        <end position="704"/>
    </location>
</feature>
<feature type="compositionally biased region" description="Low complexity" evidence="8">
    <location>
        <begin position="685"/>
        <end position="697"/>
    </location>
</feature>
<dbReference type="CDD" id="cd04056">
    <property type="entry name" value="Peptidases_S53"/>
    <property type="match status" value="1"/>
</dbReference>
<protein>
    <submittedName>
        <fullName evidence="11">Protease pro-enzyme activation domain-containing protein</fullName>
    </submittedName>
</protein>
<evidence type="ECO:0000256" key="6">
    <source>
        <dbReference type="ARBA" id="ARBA00022837"/>
    </source>
</evidence>
<dbReference type="PROSITE" id="PS00138">
    <property type="entry name" value="SUBTILASE_SER"/>
    <property type="match status" value="1"/>
</dbReference>
<dbReference type="PANTHER" id="PTHR14218:SF15">
    <property type="entry name" value="TRIPEPTIDYL-PEPTIDASE 1"/>
    <property type="match status" value="1"/>
</dbReference>
<keyword evidence="4" id="KW-0378">Hydrolase</keyword>
<dbReference type="EMBL" id="JBHEZX010000004">
    <property type="protein sequence ID" value="MFC1409848.1"/>
    <property type="molecule type" value="Genomic_DNA"/>
</dbReference>
<feature type="signal peptide" evidence="9">
    <location>
        <begin position="1"/>
        <end position="39"/>
    </location>
</feature>
<evidence type="ECO:0000256" key="5">
    <source>
        <dbReference type="ARBA" id="ARBA00022825"/>
    </source>
</evidence>
<dbReference type="InterPro" id="IPR050819">
    <property type="entry name" value="Tripeptidyl-peptidase_I"/>
</dbReference>
<evidence type="ECO:0000313" key="11">
    <source>
        <dbReference type="EMBL" id="MFC1409848.1"/>
    </source>
</evidence>
<evidence type="ECO:0000256" key="3">
    <source>
        <dbReference type="ARBA" id="ARBA00022723"/>
    </source>
</evidence>
<keyword evidence="9" id="KW-0732">Signal</keyword>
<dbReference type="GO" id="GO:0008233">
    <property type="term" value="F:peptidase activity"/>
    <property type="evidence" value="ECO:0007669"/>
    <property type="project" value="UniProtKB-KW"/>
</dbReference>
<comment type="caution">
    <text evidence="11">The sequence shown here is derived from an EMBL/GenBank/DDBJ whole genome shotgun (WGS) entry which is preliminary data.</text>
</comment>
<evidence type="ECO:0000259" key="10">
    <source>
        <dbReference type="PROSITE" id="PS51695"/>
    </source>
</evidence>
<dbReference type="RefSeq" id="WP_380506360.1">
    <property type="nucleotide sequence ID" value="NZ_JBHEZX010000004.1"/>
</dbReference>
<keyword evidence="7" id="KW-0865">Zymogen</keyword>
<feature type="domain" description="Peptidase S53" evidence="10">
    <location>
        <begin position="259"/>
        <end position="681"/>
    </location>
</feature>
<keyword evidence="2 11" id="KW-0645">Protease</keyword>
<dbReference type="PROSITE" id="PS51695">
    <property type="entry name" value="SEDOLISIN"/>
    <property type="match status" value="1"/>
</dbReference>
<feature type="region of interest" description="Disordered" evidence="8">
    <location>
        <begin position="195"/>
        <end position="225"/>
    </location>
</feature>
<dbReference type="InterPro" id="IPR030400">
    <property type="entry name" value="Sedolisin_dom"/>
</dbReference>
<proteinExistence type="predicted"/>
<organism evidence="11 12">
    <name type="scientific">Streptacidiphilus alkalitolerans</name>
    <dbReference type="NCBI Taxonomy" id="3342712"/>
    <lineage>
        <taxon>Bacteria</taxon>
        <taxon>Bacillati</taxon>
        <taxon>Actinomycetota</taxon>
        <taxon>Actinomycetes</taxon>
        <taxon>Kitasatosporales</taxon>
        <taxon>Streptomycetaceae</taxon>
        <taxon>Streptacidiphilus</taxon>
    </lineage>
</organism>
<dbReference type="Pfam" id="PF00082">
    <property type="entry name" value="Peptidase_S8"/>
    <property type="match status" value="1"/>
</dbReference>
<evidence type="ECO:0000256" key="4">
    <source>
        <dbReference type="ARBA" id="ARBA00022801"/>
    </source>
</evidence>
<evidence type="ECO:0000256" key="2">
    <source>
        <dbReference type="ARBA" id="ARBA00022670"/>
    </source>
</evidence>
<dbReference type="GO" id="GO:0006508">
    <property type="term" value="P:proteolysis"/>
    <property type="evidence" value="ECO:0007669"/>
    <property type="project" value="UniProtKB-KW"/>
</dbReference>
<accession>A0ABV6V830</accession>
<feature type="compositionally biased region" description="Basic and acidic residues" evidence="8">
    <location>
        <begin position="203"/>
        <end position="219"/>
    </location>
</feature>
<keyword evidence="5" id="KW-0720">Serine protease</keyword>
<dbReference type="Gene3D" id="3.40.50.200">
    <property type="entry name" value="Peptidase S8/S53 domain"/>
    <property type="match status" value="1"/>
</dbReference>
<dbReference type="PANTHER" id="PTHR14218">
    <property type="entry name" value="PROTEASE S8 TRIPEPTIDYL PEPTIDASE I CLN2"/>
    <property type="match status" value="1"/>
</dbReference>
<dbReference type="InterPro" id="IPR036852">
    <property type="entry name" value="Peptidase_S8/S53_dom_sf"/>
</dbReference>
<keyword evidence="6" id="KW-0106">Calcium</keyword>
<feature type="chain" id="PRO_5046988193" evidence="9">
    <location>
        <begin position="40"/>
        <end position="704"/>
    </location>
</feature>
<name>A0ABV6V830_9ACTN</name>
<dbReference type="CDD" id="cd11377">
    <property type="entry name" value="Pro-peptidase_S53"/>
    <property type="match status" value="1"/>
</dbReference>
<keyword evidence="3" id="KW-0479">Metal-binding</keyword>
<sequence length="704" mass="72068">MRSSRPRPTPRFGPRAGTAALLAAPLLLGGLVAGSPAGAQTQPARVVLPGTQPAWAAPTADRGEVAASVPVTVRVYLAGRDRAGLAALATAVSDPRSASHGHYLTAAQVKSRFGTTAAQTATVRSWLGSAGFEVVATTPHFLTVRGDATAVRRAFGTPLHSYRKDGRTYRAPAVPATVPASVAADVLSVTGLDSSPHLMRPSSVRDDAPRTGGTGRRDLLPPPGAALAVSGPFSSTFGSTPATGTPKAYGQVQPYALAGYTGAQLRRAYGVPANGPTGAGVTVAVVDAYDSPTLGDDTAAYSAAHHEQPYRPGQLIRVGPADWSHTYDYNPDTTPDGCGASGWYGEQTLDVEAVHGVAPDANILYSAASDCGDDAFTDALGRIVDGRLADIVSNSWGEAEQTGSDPAADPVYDDIFQRGAVEGIGFYVATGDDGDFAAADGAGKQAPMPASLPWVTAVGGTSLATDRNGDYRFETGWGTDTSPLSRDGKSWGRLPGTFSSGAGGGTSARVPEPDYQLKVVPSQLSGANGGRNRVTPDVAAVADPGTGFLVGQTQTWLDNSVHYGEYRIGGTSLATPVFSAIQALAQQAQGGAPLGFANPALYQRYGTAAFHDVTDTPLGASTTLAMVRTDFRNGVNAANGLNTTLRTMGHDSSLQALKGYDNVTGVGSPAAGYLASYPPVPKPAEGPAAKGPKGPKGLSTPRTP</sequence>
<reference evidence="11 12" key="1">
    <citation type="submission" date="2024-09" db="EMBL/GenBank/DDBJ databases">
        <authorList>
            <person name="Lee S.D."/>
        </authorList>
    </citation>
    <scope>NUCLEOTIDE SEQUENCE [LARGE SCALE GENOMIC DNA]</scope>
    <source>
        <strain evidence="11 12">N1-1</strain>
    </source>
</reference>
<dbReference type="InterPro" id="IPR023828">
    <property type="entry name" value="Peptidase_S8_Ser-AS"/>
</dbReference>
<evidence type="ECO:0000256" key="9">
    <source>
        <dbReference type="SAM" id="SignalP"/>
    </source>
</evidence>
<evidence type="ECO:0000313" key="12">
    <source>
        <dbReference type="Proteomes" id="UP001592582"/>
    </source>
</evidence>
<dbReference type="SMART" id="SM00944">
    <property type="entry name" value="Pro-kuma_activ"/>
    <property type="match status" value="1"/>
</dbReference>
<evidence type="ECO:0000256" key="8">
    <source>
        <dbReference type="SAM" id="MobiDB-lite"/>
    </source>
</evidence>
<evidence type="ECO:0000256" key="7">
    <source>
        <dbReference type="ARBA" id="ARBA00023145"/>
    </source>
</evidence>
<gene>
    <name evidence="11" type="ORF">ACEZDG_11235</name>
</gene>
<comment type="cofactor">
    <cofactor evidence="1">
        <name>Ca(2+)</name>
        <dbReference type="ChEBI" id="CHEBI:29108"/>
    </cofactor>
</comment>
<dbReference type="InterPro" id="IPR000209">
    <property type="entry name" value="Peptidase_S8/S53_dom"/>
</dbReference>